<evidence type="ECO:0000313" key="2">
    <source>
        <dbReference type="EMBL" id="PSF35651.1"/>
    </source>
</evidence>
<feature type="transmembrane region" description="Helical" evidence="1">
    <location>
        <begin position="84"/>
        <end position="103"/>
    </location>
</feature>
<feature type="transmembrane region" description="Helical" evidence="1">
    <location>
        <begin position="282"/>
        <end position="299"/>
    </location>
</feature>
<dbReference type="Pfam" id="PF09852">
    <property type="entry name" value="DUF2079"/>
    <property type="match status" value="1"/>
</dbReference>
<accession>A0A2T1LVA9</accession>
<protein>
    <recommendedName>
        <fullName evidence="4">DUF2079 domain-containing protein</fullName>
    </recommendedName>
</protein>
<feature type="transmembrane region" description="Helical" evidence="1">
    <location>
        <begin position="6"/>
        <end position="25"/>
    </location>
</feature>
<keyword evidence="3" id="KW-1185">Reference proteome</keyword>
<reference evidence="2 3" key="1">
    <citation type="submission" date="2018-03" db="EMBL/GenBank/DDBJ databases">
        <title>The ancient ancestry and fast evolution of plastids.</title>
        <authorList>
            <person name="Moore K.R."/>
            <person name="Magnabosco C."/>
            <person name="Momper L."/>
            <person name="Gold D.A."/>
            <person name="Bosak T."/>
            <person name="Fournier G.P."/>
        </authorList>
    </citation>
    <scope>NUCLEOTIDE SEQUENCE [LARGE SCALE GENOMIC DNA]</scope>
    <source>
        <strain evidence="2 3">CCALA 016</strain>
    </source>
</reference>
<feature type="transmembrane region" description="Helical" evidence="1">
    <location>
        <begin position="115"/>
        <end position="131"/>
    </location>
</feature>
<feature type="transmembrane region" description="Helical" evidence="1">
    <location>
        <begin position="340"/>
        <end position="362"/>
    </location>
</feature>
<dbReference type="Proteomes" id="UP000239001">
    <property type="component" value="Unassembled WGS sequence"/>
</dbReference>
<name>A0A2T1LVA9_9CHRO</name>
<evidence type="ECO:0000313" key="3">
    <source>
        <dbReference type="Proteomes" id="UP000239001"/>
    </source>
</evidence>
<feature type="transmembrane region" description="Helical" evidence="1">
    <location>
        <begin position="254"/>
        <end position="276"/>
    </location>
</feature>
<keyword evidence="1" id="KW-0472">Membrane</keyword>
<feature type="transmembrane region" description="Helical" evidence="1">
    <location>
        <begin position="57"/>
        <end position="78"/>
    </location>
</feature>
<feature type="transmembrane region" description="Helical" evidence="1">
    <location>
        <begin position="161"/>
        <end position="189"/>
    </location>
</feature>
<reference evidence="2 3" key="2">
    <citation type="submission" date="2018-03" db="EMBL/GenBank/DDBJ databases">
        <authorList>
            <person name="Keele B.F."/>
        </authorList>
    </citation>
    <scope>NUCLEOTIDE SEQUENCE [LARGE SCALE GENOMIC DNA]</scope>
    <source>
        <strain evidence="2 3">CCALA 016</strain>
    </source>
</reference>
<dbReference type="InterPro" id="IPR018650">
    <property type="entry name" value="STSV1_Orf64"/>
</dbReference>
<feature type="transmembrane region" description="Helical" evidence="1">
    <location>
        <begin position="195"/>
        <end position="219"/>
    </location>
</feature>
<dbReference type="EMBL" id="PXOH01000018">
    <property type="protein sequence ID" value="PSF35651.1"/>
    <property type="molecule type" value="Genomic_DNA"/>
</dbReference>
<proteinExistence type="predicted"/>
<evidence type="ECO:0008006" key="4">
    <source>
        <dbReference type="Google" id="ProtNLM"/>
    </source>
</evidence>
<sequence>MRKIKLSLINLIIINFIILLISSIIRHRLFQSNALDLGWFDQGVYLISQGKNPIISFVDYHILGDHAAFILYPIALLYKIYNSVYWLLAIQALALSLGAFPIYQLSLQADLKHKIAITLSTAYLLYPLIFNVNLFDFHPDVIAVPALLWAVLAARSNSIIGFLVAIVIVLSCKAIFSLTVAAMGIWLLLFEKKRLYGSIAIILGIAWFILSTQVIIPILTGNDAAIEMADSRYSYLGNSVGEIIKNIFLKPNLILGKLFSLANLEYIIFLFIPVIWGLSPRYLSPLIAAIPTLALNLITDYLPQKNLTNQYSLTIIPFLFIAVIATEAAGKGWLKRPKYIILWSLVAFIALAKYGYFGSIYLKTLDTWQATQKAVSLVNTSGGVLTNSAIAPHLTHRPLVKLAIQGSETLDLKQFDHILLNKRHPGWSSSPELIQQFITRLEQIPEFKLTYQQDEVFLYQKSLNITRKKF</sequence>
<feature type="transmembrane region" description="Helical" evidence="1">
    <location>
        <begin position="311"/>
        <end position="334"/>
    </location>
</feature>
<keyword evidence="1" id="KW-1133">Transmembrane helix</keyword>
<dbReference type="AlphaFoldDB" id="A0A2T1LVA9"/>
<gene>
    <name evidence="2" type="ORF">C7H19_15525</name>
</gene>
<organism evidence="2 3">
    <name type="scientific">Aphanothece hegewaldii CCALA 016</name>
    <dbReference type="NCBI Taxonomy" id="2107694"/>
    <lineage>
        <taxon>Bacteria</taxon>
        <taxon>Bacillati</taxon>
        <taxon>Cyanobacteriota</taxon>
        <taxon>Cyanophyceae</taxon>
        <taxon>Oscillatoriophycideae</taxon>
        <taxon>Chroococcales</taxon>
        <taxon>Aphanothecaceae</taxon>
        <taxon>Aphanothece</taxon>
    </lineage>
</organism>
<dbReference type="OrthoDB" id="2079361at2"/>
<comment type="caution">
    <text evidence="2">The sequence shown here is derived from an EMBL/GenBank/DDBJ whole genome shotgun (WGS) entry which is preliminary data.</text>
</comment>
<dbReference type="RefSeq" id="WP_106457820.1">
    <property type="nucleotide sequence ID" value="NZ_PXOH01000018.1"/>
</dbReference>
<evidence type="ECO:0000256" key="1">
    <source>
        <dbReference type="SAM" id="Phobius"/>
    </source>
</evidence>
<keyword evidence="1" id="KW-0812">Transmembrane</keyword>